<evidence type="ECO:0000256" key="8">
    <source>
        <dbReference type="ARBA" id="ARBA00023136"/>
    </source>
</evidence>
<feature type="chain" id="PRO_5022695505" evidence="12">
    <location>
        <begin position="18"/>
        <end position="247"/>
    </location>
</feature>
<evidence type="ECO:0000256" key="11">
    <source>
        <dbReference type="ARBA" id="ARBA00023316"/>
    </source>
</evidence>
<comment type="subcellular location">
    <subcellularLocation>
        <location evidence="2">Cell membrane</location>
        <topology evidence="2">Lipid-anchor</topology>
        <topology evidence="2">GPI-anchor</topology>
    </subcellularLocation>
</comment>
<evidence type="ECO:0000313" key="15">
    <source>
        <dbReference type="Proteomes" id="UP000308652"/>
    </source>
</evidence>
<gene>
    <name evidence="14" type="ORF">BDQ12DRAFT_727598</name>
</gene>
<evidence type="ECO:0000256" key="9">
    <source>
        <dbReference type="ARBA" id="ARBA00023277"/>
    </source>
</evidence>
<dbReference type="InterPro" id="IPR011330">
    <property type="entry name" value="Glyco_hydro/deAcase_b/a-brl"/>
</dbReference>
<dbReference type="OrthoDB" id="2125469at2759"/>
<keyword evidence="4" id="KW-0325">Glycoprotein</keyword>
<feature type="domain" description="NodB homology" evidence="13">
    <location>
        <begin position="36"/>
        <end position="221"/>
    </location>
</feature>
<dbReference type="InterPro" id="IPR002509">
    <property type="entry name" value="NODB_dom"/>
</dbReference>
<accession>A0A5C3LY19</accession>
<keyword evidence="7" id="KW-0378">Hydrolase</keyword>
<keyword evidence="4" id="KW-0336">GPI-anchor</keyword>
<keyword evidence="11" id="KW-0961">Cell wall biogenesis/degradation</keyword>
<dbReference type="GO" id="GO:0071555">
    <property type="term" value="P:cell wall organization"/>
    <property type="evidence" value="ECO:0007669"/>
    <property type="project" value="UniProtKB-KW"/>
</dbReference>
<dbReference type="CDD" id="cd10951">
    <property type="entry name" value="CE4_ClCDA_like"/>
    <property type="match status" value="1"/>
</dbReference>
<dbReference type="GO" id="GO:0005886">
    <property type="term" value="C:plasma membrane"/>
    <property type="evidence" value="ECO:0007669"/>
    <property type="project" value="UniProtKB-SubCell"/>
</dbReference>
<dbReference type="SUPFAM" id="SSF88713">
    <property type="entry name" value="Glycoside hydrolase/deacetylase"/>
    <property type="match status" value="1"/>
</dbReference>
<evidence type="ECO:0000256" key="3">
    <source>
        <dbReference type="ARBA" id="ARBA00022475"/>
    </source>
</evidence>
<evidence type="ECO:0000256" key="5">
    <source>
        <dbReference type="ARBA" id="ARBA00022723"/>
    </source>
</evidence>
<keyword evidence="9" id="KW-0119">Carbohydrate metabolism</keyword>
<dbReference type="PROSITE" id="PS51677">
    <property type="entry name" value="NODB"/>
    <property type="match status" value="1"/>
</dbReference>
<evidence type="ECO:0000256" key="12">
    <source>
        <dbReference type="SAM" id="SignalP"/>
    </source>
</evidence>
<dbReference type="GO" id="GO:0098552">
    <property type="term" value="C:side of membrane"/>
    <property type="evidence" value="ECO:0007669"/>
    <property type="project" value="UniProtKB-KW"/>
</dbReference>
<evidence type="ECO:0000256" key="2">
    <source>
        <dbReference type="ARBA" id="ARBA00004609"/>
    </source>
</evidence>
<keyword evidence="6 12" id="KW-0732">Signal</keyword>
<dbReference type="Proteomes" id="UP000308652">
    <property type="component" value="Unassembled WGS sequence"/>
</dbReference>
<keyword evidence="10" id="KW-0449">Lipoprotein</keyword>
<dbReference type="Pfam" id="PF01522">
    <property type="entry name" value="Polysacc_deac_1"/>
    <property type="match status" value="1"/>
</dbReference>
<evidence type="ECO:0000313" key="14">
    <source>
        <dbReference type="EMBL" id="TFK33661.1"/>
    </source>
</evidence>
<protein>
    <submittedName>
        <fullName evidence="14">Carbohydrate esterase family 4 protein</fullName>
    </submittedName>
</protein>
<keyword evidence="8" id="KW-0472">Membrane</keyword>
<name>A0A5C3LY19_9AGAR</name>
<evidence type="ECO:0000256" key="10">
    <source>
        <dbReference type="ARBA" id="ARBA00023288"/>
    </source>
</evidence>
<dbReference type="GO" id="GO:0046872">
    <property type="term" value="F:metal ion binding"/>
    <property type="evidence" value="ECO:0007669"/>
    <property type="project" value="UniProtKB-KW"/>
</dbReference>
<dbReference type="STRING" id="68775.A0A5C3LY19"/>
<sequence>MLLSLAVTLSLTVSALAAPHEKRARAQVISHCTVPNTIALTFDDGPHVYLRDIVNILDSNGAKGTFFFNGENYGCIYSPTNADDIKYTYDHGHQVASHTWAHKDLTTLTKEQIDYEMLRVEEALTRITGANPAFMRPPYGNYNDLVLDVSGLRKQTVVIWDFDTQDSLGASTSKQKSLIDGLIHNHPSTVLSLQHEVYESTAHDVLPYFIQNLKTAGYRMVTLAECIGKNPYQRVVAPSPRNGDWHC</sequence>
<dbReference type="EMBL" id="ML213644">
    <property type="protein sequence ID" value="TFK33661.1"/>
    <property type="molecule type" value="Genomic_DNA"/>
</dbReference>
<reference evidence="14 15" key="1">
    <citation type="journal article" date="2019" name="Nat. Ecol. Evol.">
        <title>Megaphylogeny resolves global patterns of mushroom evolution.</title>
        <authorList>
            <person name="Varga T."/>
            <person name="Krizsan K."/>
            <person name="Foldi C."/>
            <person name="Dima B."/>
            <person name="Sanchez-Garcia M."/>
            <person name="Sanchez-Ramirez S."/>
            <person name="Szollosi G.J."/>
            <person name="Szarkandi J.G."/>
            <person name="Papp V."/>
            <person name="Albert L."/>
            <person name="Andreopoulos W."/>
            <person name="Angelini C."/>
            <person name="Antonin V."/>
            <person name="Barry K.W."/>
            <person name="Bougher N.L."/>
            <person name="Buchanan P."/>
            <person name="Buyck B."/>
            <person name="Bense V."/>
            <person name="Catcheside P."/>
            <person name="Chovatia M."/>
            <person name="Cooper J."/>
            <person name="Damon W."/>
            <person name="Desjardin D."/>
            <person name="Finy P."/>
            <person name="Geml J."/>
            <person name="Haridas S."/>
            <person name="Hughes K."/>
            <person name="Justo A."/>
            <person name="Karasinski D."/>
            <person name="Kautmanova I."/>
            <person name="Kiss B."/>
            <person name="Kocsube S."/>
            <person name="Kotiranta H."/>
            <person name="LaButti K.M."/>
            <person name="Lechner B.E."/>
            <person name="Liimatainen K."/>
            <person name="Lipzen A."/>
            <person name="Lukacs Z."/>
            <person name="Mihaltcheva S."/>
            <person name="Morgado L.N."/>
            <person name="Niskanen T."/>
            <person name="Noordeloos M.E."/>
            <person name="Ohm R.A."/>
            <person name="Ortiz-Santana B."/>
            <person name="Ovrebo C."/>
            <person name="Racz N."/>
            <person name="Riley R."/>
            <person name="Savchenko A."/>
            <person name="Shiryaev A."/>
            <person name="Soop K."/>
            <person name="Spirin V."/>
            <person name="Szebenyi C."/>
            <person name="Tomsovsky M."/>
            <person name="Tulloss R.E."/>
            <person name="Uehling J."/>
            <person name="Grigoriev I.V."/>
            <person name="Vagvolgyi C."/>
            <person name="Papp T."/>
            <person name="Martin F.M."/>
            <person name="Miettinen O."/>
            <person name="Hibbett D.S."/>
            <person name="Nagy L.G."/>
        </authorList>
    </citation>
    <scope>NUCLEOTIDE SEQUENCE [LARGE SCALE GENOMIC DNA]</scope>
    <source>
        <strain evidence="14 15">CBS 166.37</strain>
    </source>
</reference>
<organism evidence="14 15">
    <name type="scientific">Crucibulum laeve</name>
    <dbReference type="NCBI Taxonomy" id="68775"/>
    <lineage>
        <taxon>Eukaryota</taxon>
        <taxon>Fungi</taxon>
        <taxon>Dikarya</taxon>
        <taxon>Basidiomycota</taxon>
        <taxon>Agaricomycotina</taxon>
        <taxon>Agaricomycetes</taxon>
        <taxon>Agaricomycetidae</taxon>
        <taxon>Agaricales</taxon>
        <taxon>Agaricineae</taxon>
        <taxon>Nidulariaceae</taxon>
        <taxon>Crucibulum</taxon>
    </lineage>
</organism>
<evidence type="ECO:0000256" key="4">
    <source>
        <dbReference type="ARBA" id="ARBA00022622"/>
    </source>
</evidence>
<keyword evidence="15" id="KW-1185">Reference proteome</keyword>
<evidence type="ECO:0000256" key="7">
    <source>
        <dbReference type="ARBA" id="ARBA00022801"/>
    </source>
</evidence>
<keyword evidence="5" id="KW-0479">Metal-binding</keyword>
<dbReference type="Gene3D" id="3.20.20.370">
    <property type="entry name" value="Glycoside hydrolase/deacetylase"/>
    <property type="match status" value="1"/>
</dbReference>
<proteinExistence type="predicted"/>
<feature type="signal peptide" evidence="12">
    <location>
        <begin position="1"/>
        <end position="17"/>
    </location>
</feature>
<dbReference type="GO" id="GO:0005975">
    <property type="term" value="P:carbohydrate metabolic process"/>
    <property type="evidence" value="ECO:0007669"/>
    <property type="project" value="InterPro"/>
</dbReference>
<evidence type="ECO:0000256" key="1">
    <source>
        <dbReference type="ARBA" id="ARBA00001941"/>
    </source>
</evidence>
<dbReference type="PANTHER" id="PTHR46471:SF2">
    <property type="entry name" value="CHITIN DEACETYLASE-RELATED"/>
    <property type="match status" value="1"/>
</dbReference>
<comment type="cofactor">
    <cofactor evidence="1">
        <name>Co(2+)</name>
        <dbReference type="ChEBI" id="CHEBI:48828"/>
    </cofactor>
</comment>
<dbReference type="AlphaFoldDB" id="A0A5C3LY19"/>
<keyword evidence="3" id="KW-1003">Cell membrane</keyword>
<evidence type="ECO:0000256" key="6">
    <source>
        <dbReference type="ARBA" id="ARBA00022729"/>
    </source>
</evidence>
<dbReference type="GO" id="GO:0016810">
    <property type="term" value="F:hydrolase activity, acting on carbon-nitrogen (but not peptide) bonds"/>
    <property type="evidence" value="ECO:0007669"/>
    <property type="project" value="InterPro"/>
</dbReference>
<dbReference type="PANTHER" id="PTHR46471">
    <property type="entry name" value="CHITIN DEACETYLASE"/>
    <property type="match status" value="1"/>
</dbReference>
<evidence type="ECO:0000259" key="13">
    <source>
        <dbReference type="PROSITE" id="PS51677"/>
    </source>
</evidence>